<feature type="compositionally biased region" description="Low complexity" evidence="1">
    <location>
        <begin position="520"/>
        <end position="553"/>
    </location>
</feature>
<accession>A0A7J0CME7</accession>
<feature type="domain" description="TRSP" evidence="2">
    <location>
        <begin position="270"/>
        <end position="408"/>
    </location>
</feature>
<dbReference type="SUPFAM" id="SSF53271">
    <property type="entry name" value="PRTase-like"/>
    <property type="match status" value="1"/>
</dbReference>
<dbReference type="InterPro" id="IPR029057">
    <property type="entry name" value="PRTase-like"/>
</dbReference>
<dbReference type="CDD" id="cd06223">
    <property type="entry name" value="PRTases_typeI"/>
    <property type="match status" value="1"/>
</dbReference>
<feature type="compositionally biased region" description="Low complexity" evidence="1">
    <location>
        <begin position="487"/>
        <end position="508"/>
    </location>
</feature>
<evidence type="ECO:0000313" key="4">
    <source>
        <dbReference type="EMBL" id="GFN03589.1"/>
    </source>
</evidence>
<feature type="compositionally biased region" description="Low complexity" evidence="1">
    <location>
        <begin position="419"/>
        <end position="454"/>
    </location>
</feature>
<proteinExistence type="predicted"/>
<protein>
    <recommendedName>
        <fullName evidence="6">Phosphoribosyltransferase</fullName>
    </recommendedName>
</protein>
<dbReference type="InterPro" id="IPR000836">
    <property type="entry name" value="PRTase_dom"/>
</dbReference>
<dbReference type="Pfam" id="PF12500">
    <property type="entry name" value="TRSP"/>
    <property type="match status" value="1"/>
</dbReference>
<evidence type="ECO:0000256" key="1">
    <source>
        <dbReference type="SAM" id="MobiDB-lite"/>
    </source>
</evidence>
<evidence type="ECO:0000259" key="2">
    <source>
        <dbReference type="Pfam" id="PF12500"/>
    </source>
</evidence>
<reference evidence="4 5" key="1">
    <citation type="submission" date="2020-05" db="EMBL/GenBank/DDBJ databases">
        <title>Whole genome shotgun sequence of Streptomyces microflavus NBRC 13062.</title>
        <authorList>
            <person name="Komaki H."/>
            <person name="Tamura T."/>
        </authorList>
    </citation>
    <scope>NUCLEOTIDE SEQUENCE [LARGE SCALE GENOMIC DNA]</scope>
    <source>
        <strain evidence="4 5">NBRC 13062</strain>
    </source>
</reference>
<feature type="compositionally biased region" description="Basic residues" evidence="1">
    <location>
        <begin position="475"/>
        <end position="486"/>
    </location>
</feature>
<feature type="compositionally biased region" description="Pro residues" evidence="1">
    <location>
        <begin position="509"/>
        <end position="519"/>
    </location>
</feature>
<dbReference type="AlphaFoldDB" id="A0A7J0CME7"/>
<comment type="caution">
    <text evidence="4">The sequence shown here is derived from an EMBL/GenBank/DDBJ whole genome shotgun (WGS) entry which is preliminary data.</text>
</comment>
<evidence type="ECO:0000259" key="3">
    <source>
        <dbReference type="Pfam" id="PF15609"/>
    </source>
</evidence>
<name>A0A7J0CME7_STRMI</name>
<feature type="compositionally biased region" description="Polar residues" evidence="1">
    <location>
        <begin position="458"/>
        <end position="470"/>
    </location>
</feature>
<organism evidence="4 5">
    <name type="scientific">Streptomyces microflavus</name>
    <name type="common">Streptomyces lipmanii</name>
    <dbReference type="NCBI Taxonomy" id="1919"/>
    <lineage>
        <taxon>Bacteria</taxon>
        <taxon>Bacillati</taxon>
        <taxon>Actinomycetota</taxon>
        <taxon>Actinomycetes</taxon>
        <taxon>Kitasatosporales</taxon>
        <taxon>Streptomycetaceae</taxon>
        <taxon>Streptomyces</taxon>
    </lineage>
</organism>
<evidence type="ECO:0008006" key="6">
    <source>
        <dbReference type="Google" id="ProtNLM"/>
    </source>
</evidence>
<dbReference type="Proteomes" id="UP000498740">
    <property type="component" value="Unassembled WGS sequence"/>
</dbReference>
<evidence type="ECO:0000313" key="5">
    <source>
        <dbReference type="Proteomes" id="UP000498740"/>
    </source>
</evidence>
<feature type="region of interest" description="Disordered" evidence="1">
    <location>
        <begin position="419"/>
        <end position="553"/>
    </location>
</feature>
<gene>
    <name evidence="4" type="ORF">Smic_21450</name>
</gene>
<dbReference type="Pfam" id="PF15609">
    <property type="entry name" value="PRTase_2"/>
    <property type="match status" value="1"/>
</dbReference>
<feature type="domain" description="Orotate phosphoribosyltransferase-like" evidence="3">
    <location>
        <begin position="27"/>
        <end position="220"/>
    </location>
</feature>
<dbReference type="EMBL" id="BLWD01000001">
    <property type="protein sequence ID" value="GFN03589.1"/>
    <property type="molecule type" value="Genomic_DNA"/>
</dbReference>
<dbReference type="Gene3D" id="3.40.50.2020">
    <property type="match status" value="1"/>
</dbReference>
<dbReference type="InterPro" id="IPR041688">
    <property type="entry name" value="PRTase_2"/>
</dbReference>
<sequence length="553" mass="58441">MDVVWSGDWVAERLGVALEGDGDLPELLGLALRRNPKRAHLLVSNVLGKHVPQKPSVVYGAGYELGERVRALLGEDRAGRAVVLGYAETATGLGHAVADGLRDAPYLHSTRRPVTGVAQAGGFEEAHSHATSHLLLPENPELLAGGGTGSDASVLVLVDDEFSTGNTVLNTIRALHASHPRERYVIVALVDMRSAGDRDRLTAFAAEIGARVDLVTRSSGTVTLPEGVLERGQALVAAQEAEQTTPAGEPVERAAPVTRVGLGWPEGVPDGGRHGFTPAHRAVLEAALPGMAERIAAELGDDPRQGHDGSPRRVLVLGFEELMYAPLRLGTALEAALGADTEVRYSTTTRSPVLAVDDPGYAIRTRLVFPAHDDPADGPGDRYAYNVAGAGFDAVVAVVDSTADTPELHAPTACWPAWRTTPARSSSRSSPRTPPTTSWSPPCCPSPSEAPTSPVTRPRTSAGCSRTSRTPSWKRPPRSARRRSRAAARTTPSRSPSSTSRAPSTRPSSRPPWTPPPRASPARWAPSPRRSSPNAARARSSSRSPAPGRPSGF</sequence>
<dbReference type="InterPro" id="IPR022537">
    <property type="entry name" value="TRSP_dom"/>
</dbReference>